<organism evidence="2 3">
    <name type="scientific">Lentinus brumalis</name>
    <dbReference type="NCBI Taxonomy" id="2498619"/>
    <lineage>
        <taxon>Eukaryota</taxon>
        <taxon>Fungi</taxon>
        <taxon>Dikarya</taxon>
        <taxon>Basidiomycota</taxon>
        <taxon>Agaricomycotina</taxon>
        <taxon>Agaricomycetes</taxon>
        <taxon>Polyporales</taxon>
        <taxon>Polyporaceae</taxon>
        <taxon>Lentinus</taxon>
    </lineage>
</organism>
<feature type="compositionally biased region" description="Acidic residues" evidence="1">
    <location>
        <begin position="136"/>
        <end position="148"/>
    </location>
</feature>
<reference evidence="2 3" key="1">
    <citation type="journal article" date="2018" name="Biotechnol. Biofuels">
        <title>Integrative visual omics of the white-rot fungus Polyporus brumalis exposes the biotechnological potential of its oxidative enzymes for delignifying raw plant biomass.</title>
        <authorList>
            <person name="Miyauchi S."/>
            <person name="Rancon A."/>
            <person name="Drula E."/>
            <person name="Hage H."/>
            <person name="Chaduli D."/>
            <person name="Favel A."/>
            <person name="Grisel S."/>
            <person name="Henrissat B."/>
            <person name="Herpoel-Gimbert I."/>
            <person name="Ruiz-Duenas F.J."/>
            <person name="Chevret D."/>
            <person name="Hainaut M."/>
            <person name="Lin J."/>
            <person name="Wang M."/>
            <person name="Pangilinan J."/>
            <person name="Lipzen A."/>
            <person name="Lesage-Meessen L."/>
            <person name="Navarro D."/>
            <person name="Riley R."/>
            <person name="Grigoriev I.V."/>
            <person name="Zhou S."/>
            <person name="Raouche S."/>
            <person name="Rosso M.N."/>
        </authorList>
    </citation>
    <scope>NUCLEOTIDE SEQUENCE [LARGE SCALE GENOMIC DNA]</scope>
    <source>
        <strain evidence="2 3">BRFM 1820</strain>
    </source>
</reference>
<keyword evidence="3" id="KW-1185">Reference proteome</keyword>
<feature type="compositionally biased region" description="Basic and acidic residues" evidence="1">
    <location>
        <begin position="1"/>
        <end position="11"/>
    </location>
</feature>
<proteinExistence type="predicted"/>
<evidence type="ECO:0000313" key="2">
    <source>
        <dbReference type="EMBL" id="RDX52132.1"/>
    </source>
</evidence>
<feature type="compositionally biased region" description="Polar residues" evidence="1">
    <location>
        <begin position="52"/>
        <end position="64"/>
    </location>
</feature>
<protein>
    <submittedName>
        <fullName evidence="2">Uncharacterized protein</fullName>
    </submittedName>
</protein>
<evidence type="ECO:0000313" key="3">
    <source>
        <dbReference type="Proteomes" id="UP000256964"/>
    </source>
</evidence>
<sequence>MPSKTRSDNVDRYLGALDMSRTRPSSGAEVRADDAARKNVQRHKAKADKTRQATVAQMEQTLVENDQLVPGHRAKRARVTVGSRPTGVEDELEEELPRKQKGKGKRKASPVDETEVSSVEEEEEPESPGPAPAAHDDDDFSDGDDDLGDVSSADTDSTLTEVEDTPMATKCKKHALRTGIRAAKAGLPKKPPCAQAEPSSIADRPRVRLSAAPWLDVEEHPPARTSSSASHGIPARTLAVPATPFAGKPGAGGMKARVQNVVDDPAQVKAARRLRRKPGTGDGQTEDVGRSVAGSKIVPSQDGIWKDVFVPTWLRLPQAVVT</sequence>
<feature type="compositionally biased region" description="Acidic residues" evidence="1">
    <location>
        <begin position="112"/>
        <end position="126"/>
    </location>
</feature>
<feature type="region of interest" description="Disordered" evidence="1">
    <location>
        <begin position="259"/>
        <end position="294"/>
    </location>
</feature>
<dbReference type="AlphaFoldDB" id="A0A371DHX5"/>
<gene>
    <name evidence="2" type="ORF">OH76DRAFT_1554317</name>
</gene>
<feature type="compositionally biased region" description="Basic residues" evidence="1">
    <location>
        <begin position="99"/>
        <end position="108"/>
    </location>
</feature>
<accession>A0A371DHX5</accession>
<evidence type="ECO:0000256" key="1">
    <source>
        <dbReference type="SAM" id="MobiDB-lite"/>
    </source>
</evidence>
<dbReference type="Proteomes" id="UP000256964">
    <property type="component" value="Unassembled WGS sequence"/>
</dbReference>
<dbReference type="EMBL" id="KZ857391">
    <property type="protein sequence ID" value="RDX52132.1"/>
    <property type="molecule type" value="Genomic_DNA"/>
</dbReference>
<feature type="region of interest" description="Disordered" evidence="1">
    <location>
        <begin position="1"/>
        <end position="205"/>
    </location>
</feature>
<name>A0A371DHX5_9APHY</name>